<feature type="domain" description="AB hydrolase-1" evidence="2">
    <location>
        <begin position="41"/>
        <end position="306"/>
    </location>
</feature>
<dbReference type="Gene3D" id="3.40.50.1820">
    <property type="entry name" value="alpha/beta hydrolase"/>
    <property type="match status" value="1"/>
</dbReference>
<feature type="active site" evidence="1">
    <location>
        <position position="313"/>
    </location>
</feature>
<evidence type="ECO:0000313" key="3">
    <source>
        <dbReference type="EMBL" id="CUK18529.1"/>
    </source>
</evidence>
<dbReference type="EC" id="2.3.1.31" evidence="3"/>
<dbReference type="PIRSF" id="PIRSF000443">
    <property type="entry name" value="Homoser_Ac_trans"/>
    <property type="match status" value="1"/>
</dbReference>
<evidence type="ECO:0000313" key="4">
    <source>
        <dbReference type="Proteomes" id="UP000051260"/>
    </source>
</evidence>
<sequence length="338" mass="37035">MTQEFQIFELGNFPLLSGEVLKDAKLAYQTYGTLSPARDNVIVLPTFYTGTNSRNEGFFGAGRAIDPARHFIVSPNLFGNGRSSSPSNSPAPQDGPHFPLVQMWDNITAQHRLIHDHLGIEKIALVAGWSMAGCQSYQWAAQYPDMVEAILPFCASAKTSPHNFVFLEGVKAALCADQNWNGGDYDSPPVAGLKAFGRVYAGWAFSQTFYREGLYKQLGFKTIEDLLVDWEVDHVEGWDANNLLAKLATWQAGDISAGPLYNGDFQAALGAIKARAILMACTQDLYFPPADNAIEAQYMPNADFRPYDSPWGHCAANPGNDPGFTAALDNNIRELLQG</sequence>
<name>A0A0P1IK03_9RHOB</name>
<keyword evidence="3" id="KW-0808">Transferase</keyword>
<gene>
    <name evidence="3" type="primary">metX</name>
    <name evidence="3" type="ORF">RUE5091_04270</name>
</gene>
<organism evidence="3 4">
    <name type="scientific">Ruegeria denitrificans</name>
    <dbReference type="NCBI Taxonomy" id="1715692"/>
    <lineage>
        <taxon>Bacteria</taxon>
        <taxon>Pseudomonadati</taxon>
        <taxon>Pseudomonadota</taxon>
        <taxon>Alphaproteobacteria</taxon>
        <taxon>Rhodobacterales</taxon>
        <taxon>Roseobacteraceae</taxon>
        <taxon>Ruegeria</taxon>
    </lineage>
</organism>
<evidence type="ECO:0000259" key="2">
    <source>
        <dbReference type="Pfam" id="PF00561"/>
    </source>
</evidence>
<dbReference type="AlphaFoldDB" id="A0A0P1IK03"/>
<dbReference type="InterPro" id="IPR008220">
    <property type="entry name" value="HAT_MetX-like"/>
</dbReference>
<dbReference type="InterPro" id="IPR029058">
    <property type="entry name" value="AB_hydrolase_fold"/>
</dbReference>
<accession>A0A0P1IK03</accession>
<keyword evidence="4" id="KW-1185">Reference proteome</keyword>
<dbReference type="Proteomes" id="UP000051260">
    <property type="component" value="Unassembled WGS sequence"/>
</dbReference>
<keyword evidence="3" id="KW-0012">Acyltransferase</keyword>
<dbReference type="EMBL" id="CYUD01000020">
    <property type="protein sequence ID" value="CUK18529.1"/>
    <property type="molecule type" value="Genomic_DNA"/>
</dbReference>
<dbReference type="NCBIfam" id="NF005757">
    <property type="entry name" value="PRK07581.1"/>
    <property type="match status" value="1"/>
</dbReference>
<dbReference type="RefSeq" id="WP_058283874.1">
    <property type="nucleotide sequence ID" value="NZ_CYUD01000020.1"/>
</dbReference>
<dbReference type="GO" id="GO:0004414">
    <property type="term" value="F:homoserine O-acetyltransferase activity"/>
    <property type="evidence" value="ECO:0007669"/>
    <property type="project" value="UniProtKB-EC"/>
</dbReference>
<dbReference type="PANTHER" id="PTHR32268">
    <property type="entry name" value="HOMOSERINE O-ACETYLTRANSFERASE"/>
    <property type="match status" value="1"/>
</dbReference>
<evidence type="ECO:0000256" key="1">
    <source>
        <dbReference type="PIRSR" id="PIRSR000443-1"/>
    </source>
</evidence>
<dbReference type="SUPFAM" id="SSF53474">
    <property type="entry name" value="alpha/beta-Hydrolases"/>
    <property type="match status" value="1"/>
</dbReference>
<feature type="active site" evidence="1">
    <location>
        <position position="284"/>
    </location>
</feature>
<protein>
    <submittedName>
        <fullName evidence="3">Homoserine O-acetyltransferase</fullName>
        <ecNumber evidence="3">2.3.1.31</ecNumber>
    </submittedName>
</protein>
<reference evidence="4" key="1">
    <citation type="submission" date="2015-09" db="EMBL/GenBank/DDBJ databases">
        <authorList>
            <person name="Rodrigo-Torres L."/>
            <person name="Arahal D.R."/>
        </authorList>
    </citation>
    <scope>NUCLEOTIDE SEQUENCE [LARGE SCALE GENOMIC DNA]</scope>
    <source>
        <strain evidence="4">CECT 5091</strain>
    </source>
</reference>
<proteinExistence type="predicted"/>
<feature type="active site" description="Nucleophile" evidence="1">
    <location>
        <position position="130"/>
    </location>
</feature>
<dbReference type="STRING" id="1715692.RUE5091_04270"/>
<dbReference type="InterPro" id="IPR000073">
    <property type="entry name" value="AB_hydrolase_1"/>
</dbReference>
<dbReference type="OrthoDB" id="9800754at2"/>
<dbReference type="Pfam" id="PF00561">
    <property type="entry name" value="Abhydrolase_1"/>
    <property type="match status" value="1"/>
</dbReference>
<dbReference type="PANTHER" id="PTHR32268:SF15">
    <property type="entry name" value="HOMOSERINE ACETYLTRANSFERASE FAMILY PROTEIN (AFU_ORTHOLOGUE AFUA_1G15350)"/>
    <property type="match status" value="1"/>
</dbReference>